<dbReference type="SUPFAM" id="SSF53098">
    <property type="entry name" value="Ribonuclease H-like"/>
    <property type="match status" value="1"/>
</dbReference>
<dbReference type="RefSeq" id="XP_065656158.1">
    <property type="nucleotide sequence ID" value="XM_065800086.1"/>
</dbReference>
<accession>A0ABM4C3M1</accession>
<dbReference type="InterPro" id="IPR012337">
    <property type="entry name" value="RNaseH-like_sf"/>
</dbReference>
<dbReference type="InterPro" id="IPR025398">
    <property type="entry name" value="DUF4371"/>
</dbReference>
<dbReference type="GeneID" id="136081837"/>
<dbReference type="Proteomes" id="UP001652625">
    <property type="component" value="Chromosome 06"/>
</dbReference>
<evidence type="ECO:0000259" key="1">
    <source>
        <dbReference type="Pfam" id="PF05699"/>
    </source>
</evidence>
<sequence length="1164" mass="132732">MAYNLIDDVLKRFKTDNLVDLNTFYETLLDTYIYNNNKRVSNEGLLSRYIDGTIRRNICAEVCIPSYLKDNKMHCIALRSEASGSCMYSSASLFFVADNTLMNVLRVLTSLEIYIHAEYYCKHPLFSKIFSDYSSHFINLKSLLCMSVSHSALDSGFENNNIIKAEAIANCESTEKWAGFLCLLGLSSVLSCNIVSCYPDFGVEKYKIFFNQEISPRTPIKCYSPFYILFCYDGNFQSGTFQHNHYVPLIFIPKKRKLSSKSETIISKKLLPVLSPNKFLDTKQTTIDQVATIVPSTVAKNANKKPYSILTFFHKTNPDLEPTSAVLQNTSCILKSNRFSSQLAMSSSQSTTSSQSLTLSKDVSSHSKTSKDSVLSKSFFTKSSSIRKVPNFYNNNIECPSNIILPPKEVLNALQSFEQNDVAFFRQKVEFLTDHEIFLLIKNMFIPNKDYIFPKDSGRQFRYLWLKEFSWLRYSKSTNGAFCLSCVLFGNKFKLRSRKLTHLYLEPFNKWSDAIRSFSNHESTKNGLHAFTMPVFNIFLSHSSGISQPINVIIDTNVKEKIIKNRQILRPIVDAIIFCGQTNTPLRGHRDDSQYLPEAGEYSKCGTGCFNKLLNFAVRNGNDVLGSHLNNCSKNASYISKTSQNEIIKCCGEEISESILSEVRKNVFFSIIADEACDSSTKEQMSLVLRFVDSDFNIREDFIQFIHCSEGVKGKDLLNVLLNCLSNLNVDIKNCRGQGYDGASSVSGYINGLSAQVLNINSKALYTHCHSHRLNLSVCESCNVQLVSEVFNKVRELSYFFNYSENRQKFLEASILEREPQTHKKKLKDICRTRWIERIDGLNTFLEHYLSIFHALCIMASPESSVNKDTQNKSSTFLNSIGTFQFVFTLVVTTRVFDFTLPVTQLLQSKTIDILDGLHLITALKNTFISVRNDIDSFHNNCYEAACLLSSKAEIFVLKPRTCSIQKNRFNVPSESVSEYFKRAVTIPLIDHVSTSISTRFKSETVAAYKGLSIIPFNIISFLKRPKTQLCWRKQFEIFCDFYIDDFPNISALNGELVLWEKYWESFSGTIPDNISLTLKSISFSGFENIKIALRILGTLPVTSCECERSFSVMRRLKDYTRTTMSEDRLNGLALMYIHQEIVPCIDNVINRFSIKNRRLDFND</sequence>
<gene>
    <name evidence="4" type="primary">LOC136081837</name>
</gene>
<feature type="domain" description="DUF4371" evidence="2">
    <location>
        <begin position="604"/>
        <end position="752"/>
    </location>
</feature>
<evidence type="ECO:0000313" key="4">
    <source>
        <dbReference type="RefSeq" id="XP_065656158.1"/>
    </source>
</evidence>
<feature type="domain" description="HAT C-terminal dimerisation" evidence="1">
    <location>
        <begin position="1088"/>
        <end position="1141"/>
    </location>
</feature>
<dbReference type="PANTHER" id="PTHR46289">
    <property type="entry name" value="52 KDA REPRESSOR OF THE INHIBITOR OF THE PROTEIN KINASE-LIKE PROTEIN-RELATED"/>
    <property type="match status" value="1"/>
</dbReference>
<evidence type="ECO:0000259" key="2">
    <source>
        <dbReference type="Pfam" id="PF14291"/>
    </source>
</evidence>
<dbReference type="Pfam" id="PF14291">
    <property type="entry name" value="DUF4371"/>
    <property type="match status" value="1"/>
</dbReference>
<dbReference type="InterPro" id="IPR008906">
    <property type="entry name" value="HATC_C_dom"/>
</dbReference>
<evidence type="ECO:0000313" key="3">
    <source>
        <dbReference type="Proteomes" id="UP001652625"/>
    </source>
</evidence>
<protein>
    <submittedName>
        <fullName evidence="4">52 kDa repressor of the inhibitor of the protein kinase-like</fullName>
    </submittedName>
</protein>
<organism evidence="3 4">
    <name type="scientific">Hydra vulgaris</name>
    <name type="common">Hydra</name>
    <name type="synonym">Hydra attenuata</name>
    <dbReference type="NCBI Taxonomy" id="6087"/>
    <lineage>
        <taxon>Eukaryota</taxon>
        <taxon>Metazoa</taxon>
        <taxon>Cnidaria</taxon>
        <taxon>Hydrozoa</taxon>
        <taxon>Hydroidolina</taxon>
        <taxon>Anthoathecata</taxon>
        <taxon>Aplanulata</taxon>
        <taxon>Hydridae</taxon>
        <taxon>Hydra</taxon>
    </lineage>
</organism>
<dbReference type="InterPro" id="IPR052958">
    <property type="entry name" value="IFN-induced_PKR_regulator"/>
</dbReference>
<proteinExistence type="predicted"/>
<dbReference type="Pfam" id="PF05699">
    <property type="entry name" value="Dimer_Tnp_hAT"/>
    <property type="match status" value="1"/>
</dbReference>
<keyword evidence="3" id="KW-1185">Reference proteome</keyword>
<reference evidence="4" key="1">
    <citation type="submission" date="2025-08" db="UniProtKB">
        <authorList>
            <consortium name="RefSeq"/>
        </authorList>
    </citation>
    <scope>IDENTIFICATION</scope>
</reference>
<dbReference type="PANTHER" id="PTHR46289:SF14">
    <property type="entry name" value="DUF4371 DOMAIN-CONTAINING PROTEIN"/>
    <property type="match status" value="1"/>
</dbReference>
<name>A0ABM4C3M1_HYDVU</name>